<proteinExistence type="predicted"/>
<evidence type="ECO:0000313" key="1">
    <source>
        <dbReference type="EMBL" id="MBX58946.1"/>
    </source>
</evidence>
<name>A0A2P2PW42_RHIMU</name>
<reference evidence="1" key="1">
    <citation type="submission" date="2018-02" db="EMBL/GenBank/DDBJ databases">
        <title>Rhizophora mucronata_Transcriptome.</title>
        <authorList>
            <person name="Meera S.P."/>
            <person name="Sreeshan A."/>
            <person name="Augustine A."/>
        </authorList>
    </citation>
    <scope>NUCLEOTIDE SEQUENCE</scope>
    <source>
        <tissue evidence="1">Leaf</tissue>
    </source>
</reference>
<organism evidence="1">
    <name type="scientific">Rhizophora mucronata</name>
    <name type="common">Asiatic mangrove</name>
    <dbReference type="NCBI Taxonomy" id="61149"/>
    <lineage>
        <taxon>Eukaryota</taxon>
        <taxon>Viridiplantae</taxon>
        <taxon>Streptophyta</taxon>
        <taxon>Embryophyta</taxon>
        <taxon>Tracheophyta</taxon>
        <taxon>Spermatophyta</taxon>
        <taxon>Magnoliopsida</taxon>
        <taxon>eudicotyledons</taxon>
        <taxon>Gunneridae</taxon>
        <taxon>Pentapetalae</taxon>
        <taxon>rosids</taxon>
        <taxon>fabids</taxon>
        <taxon>Malpighiales</taxon>
        <taxon>Rhizophoraceae</taxon>
        <taxon>Rhizophora</taxon>
    </lineage>
</organism>
<dbReference type="EMBL" id="GGEC01078462">
    <property type="protein sequence ID" value="MBX58946.1"/>
    <property type="molecule type" value="Transcribed_RNA"/>
</dbReference>
<sequence length="59" mass="6937">MIRKEMRSWRLECNFISKLKEKIHLKALCITQSSSVIIATYHRDAIQNFNSTSLLNKKV</sequence>
<protein>
    <submittedName>
        <fullName evidence="1">Uncharacterized protein</fullName>
    </submittedName>
</protein>
<accession>A0A2P2PW42</accession>
<dbReference type="AlphaFoldDB" id="A0A2P2PW42"/>